<evidence type="ECO:0000313" key="3">
    <source>
        <dbReference type="Proteomes" id="UP000284702"/>
    </source>
</evidence>
<evidence type="ECO:0008006" key="4">
    <source>
        <dbReference type="Google" id="ProtNLM"/>
    </source>
</evidence>
<keyword evidence="1" id="KW-0812">Transmembrane</keyword>
<evidence type="ECO:0000256" key="1">
    <source>
        <dbReference type="SAM" id="Phobius"/>
    </source>
</evidence>
<dbReference type="PANTHER" id="PTHR37845:SF1">
    <property type="entry name" value="SEQUENCE ORPHAN"/>
    <property type="match status" value="1"/>
</dbReference>
<dbReference type="VEuPathDB" id="FungiDB:H257_18977"/>
<dbReference type="Gene3D" id="3.40.50.2000">
    <property type="entry name" value="Glycogen Phosphorylase B"/>
    <property type="match status" value="1"/>
</dbReference>
<reference evidence="2" key="1">
    <citation type="submission" date="2018-07" db="EMBL/GenBank/DDBJ databases">
        <title>Annotation of Aphanomyces astaci genome assembly.</title>
        <authorList>
            <person name="Studholme D.J."/>
        </authorList>
    </citation>
    <scope>NUCLEOTIDE SEQUENCE [LARGE SCALE GENOMIC DNA]</scope>
    <source>
        <strain evidence="2">Pc</strain>
    </source>
</reference>
<dbReference type="Proteomes" id="UP000284702">
    <property type="component" value="Unassembled WGS sequence"/>
</dbReference>
<dbReference type="PANTHER" id="PTHR37845">
    <property type="entry name" value="SEQUENCE ORPHAN"/>
    <property type="match status" value="1"/>
</dbReference>
<dbReference type="InterPro" id="IPR038781">
    <property type="entry name" value="C365.16-ike"/>
</dbReference>
<keyword evidence="3" id="KW-1185">Reference proteome</keyword>
<protein>
    <recommendedName>
        <fullName evidence="4">Glycosyl transferase family 1 domain-containing protein</fullName>
    </recommendedName>
</protein>
<feature type="transmembrane region" description="Helical" evidence="1">
    <location>
        <begin position="35"/>
        <end position="58"/>
    </location>
</feature>
<accession>A0A425D7R2</accession>
<dbReference type="AlphaFoldDB" id="A0A425D7R2"/>
<gene>
    <name evidence="2" type="ORF">B5M09_000976</name>
</gene>
<keyword evidence="1" id="KW-0472">Membrane</keyword>
<sequence>MQLPAYRQDWKENPKPFYFRCTILKSSRWRKPLKVVLALMAAYVFMDGLVTLFMYATLTHGPVPLPHSLIEMEAAIASSPVRIEDAELLHLSYLNAVCTHEKDAVISWAYNSSVVDRSLLLTPDTPTPVLVQALSNCPDIDIFLPSSIRDHGYCEDSMAYVLYLRARALPEWVVDMTFHHAGKSFTYFDLCPRSAMLFMNHYWHNLPFRSDFPRHKKVVLMPNVEMYELKAEHYHRADYVLAKTLDAYSRLTRWYTQHQPPSHINNNRWFRRHIDNISRHTKVLYTQHTSSDPTILSRMTSPYSTKKTFQTLSFLHVNGRSVHKNTLAILDCWQSRPDLPPLVVYAKDDRSNAHYHALFPDGSNNVQYHHGTDVDPIAFGAILAAAPVILCPSAMEGYVAVLLLGRVVVTCPYRCRFGHYINQARAAGAVVVTTDGLPMREFVDKSNGVLVAAELLKPPVWTEDFWSLGQEMGRQYKVHQHWRVGTGMEWTVTGRAICDAVDKIVTMSPRERQGKAAAGRLRYLHQLTFFKKQMLAFLVELQEQDERALDGDRAVDTTSNMEESCATFKRTTIRLDETDQSACDNPCGSIPQHIVVMVNESAVVAPRGIVETSVEKTLAGDFTLAKKLGIDLVAACTASLFVSPIITTIDRAIMENASGKRVLAQGLREISHDFVRNPLAFIKRKDFLLIYGLYIATYGTANTIDTISEFAGTDSGMPKLIGTTAVNVTLCVAKDREFARMFGVIAPTKFPLASLGLFAMRDALSVGATFIAPPVIAKYFEKAGMDKTTASSSALLLCPSLAQLVSTPLHLLSLDIYNHRSQPMKNRVSFISREYIRSATARISRTIPAFGLGGIGNKHLREELNAKLLLHSS</sequence>
<dbReference type="GO" id="GO:0005739">
    <property type="term" value="C:mitochondrion"/>
    <property type="evidence" value="ECO:0007669"/>
    <property type="project" value="TreeGrafter"/>
</dbReference>
<evidence type="ECO:0000313" key="2">
    <source>
        <dbReference type="EMBL" id="RQM25378.1"/>
    </source>
</evidence>
<name>A0A425D7R2_APHAT</name>
<comment type="caution">
    <text evidence="2">The sequence shown here is derived from an EMBL/GenBank/DDBJ whole genome shotgun (WGS) entry which is preliminary data.</text>
</comment>
<dbReference type="EMBL" id="MZMZ02002540">
    <property type="protein sequence ID" value="RQM25378.1"/>
    <property type="molecule type" value="Genomic_DNA"/>
</dbReference>
<keyword evidence="1" id="KW-1133">Transmembrane helix</keyword>
<dbReference type="VEuPathDB" id="FungiDB:H257_11558"/>
<organism evidence="2 3">
    <name type="scientific">Aphanomyces astaci</name>
    <name type="common">Crayfish plague agent</name>
    <dbReference type="NCBI Taxonomy" id="112090"/>
    <lineage>
        <taxon>Eukaryota</taxon>
        <taxon>Sar</taxon>
        <taxon>Stramenopiles</taxon>
        <taxon>Oomycota</taxon>
        <taxon>Saprolegniomycetes</taxon>
        <taxon>Saprolegniales</taxon>
        <taxon>Verrucalvaceae</taxon>
        <taxon>Aphanomyces</taxon>
    </lineage>
</organism>
<proteinExistence type="predicted"/>